<dbReference type="AlphaFoldDB" id="A0A9X3TUK6"/>
<dbReference type="InterPro" id="IPR000994">
    <property type="entry name" value="Pept_M24"/>
</dbReference>
<feature type="domain" description="Peptidase M24" evidence="4">
    <location>
        <begin position="309"/>
        <end position="521"/>
    </location>
</feature>
<dbReference type="PANTHER" id="PTHR43763:SF6">
    <property type="entry name" value="XAA-PRO AMINOPEPTIDASE 1"/>
    <property type="match status" value="1"/>
</dbReference>
<dbReference type="Pfam" id="PF16189">
    <property type="entry name" value="Creatinase_N_2"/>
    <property type="match status" value="1"/>
</dbReference>
<evidence type="ECO:0000256" key="1">
    <source>
        <dbReference type="ARBA" id="ARBA00008766"/>
    </source>
</evidence>
<dbReference type="InterPro" id="IPR036005">
    <property type="entry name" value="Creatinase/aminopeptidase-like"/>
</dbReference>
<evidence type="ECO:0000259" key="5">
    <source>
        <dbReference type="Pfam" id="PF01321"/>
    </source>
</evidence>
<keyword evidence="8" id="KW-1185">Reference proteome</keyword>
<comment type="caution">
    <text evidence="7">The sequence shown here is derived from an EMBL/GenBank/DDBJ whole genome shotgun (WGS) entry which is preliminary data.</text>
</comment>
<dbReference type="GO" id="GO:0005737">
    <property type="term" value="C:cytoplasm"/>
    <property type="evidence" value="ECO:0007669"/>
    <property type="project" value="UniProtKB-ARBA"/>
</dbReference>
<proteinExistence type="inferred from homology"/>
<keyword evidence="3" id="KW-0378">Hydrolase</keyword>
<dbReference type="Proteomes" id="UP001141619">
    <property type="component" value="Unassembled WGS sequence"/>
</dbReference>
<dbReference type="CDD" id="cd01085">
    <property type="entry name" value="APP"/>
    <property type="match status" value="1"/>
</dbReference>
<feature type="domain" description="Peptidase M24 C-terminal" evidence="6">
    <location>
        <begin position="532"/>
        <end position="591"/>
    </location>
</feature>
<dbReference type="InterPro" id="IPR050422">
    <property type="entry name" value="X-Pro_aminopeptidase_P"/>
</dbReference>
<dbReference type="Pfam" id="PF00557">
    <property type="entry name" value="Peptidase_M24"/>
    <property type="match status" value="1"/>
</dbReference>
<dbReference type="EMBL" id="JANWOI010000001">
    <property type="protein sequence ID" value="MDA5192485.1"/>
    <property type="molecule type" value="Genomic_DNA"/>
</dbReference>
<dbReference type="InterPro" id="IPR000587">
    <property type="entry name" value="Creatinase_N"/>
</dbReference>
<evidence type="ECO:0000256" key="3">
    <source>
        <dbReference type="ARBA" id="ARBA00022801"/>
    </source>
</evidence>
<accession>A0A9X3TUK6</accession>
<evidence type="ECO:0000313" key="7">
    <source>
        <dbReference type="EMBL" id="MDA5192485.1"/>
    </source>
</evidence>
<keyword evidence="7" id="KW-0645">Protease</keyword>
<dbReference type="FunFam" id="3.90.230.10:FF:000009">
    <property type="entry name" value="xaa-Pro aminopeptidase 2"/>
    <property type="match status" value="1"/>
</dbReference>
<reference evidence="7" key="1">
    <citation type="submission" date="2022-08" db="EMBL/GenBank/DDBJ databases">
        <authorList>
            <person name="Vandamme P."/>
            <person name="Hettiarachchi A."/>
            <person name="Peeters C."/>
            <person name="Cnockaert M."/>
            <person name="Carlier A."/>
        </authorList>
    </citation>
    <scope>NUCLEOTIDE SEQUENCE</scope>
    <source>
        <strain evidence="7">LMG 31809</strain>
    </source>
</reference>
<keyword evidence="7" id="KW-0031">Aminopeptidase</keyword>
<evidence type="ECO:0000313" key="8">
    <source>
        <dbReference type="Proteomes" id="UP001141619"/>
    </source>
</evidence>
<dbReference type="Pfam" id="PF01321">
    <property type="entry name" value="Creatinase_N"/>
    <property type="match status" value="1"/>
</dbReference>
<dbReference type="RefSeq" id="WP_274942191.1">
    <property type="nucleotide sequence ID" value="NZ_JANWOI010000001.1"/>
</dbReference>
<name>A0A9X3TUK6_9PROT</name>
<dbReference type="Pfam" id="PF16188">
    <property type="entry name" value="Peptidase_M24_C"/>
    <property type="match status" value="1"/>
</dbReference>
<dbReference type="GO" id="GO:0046872">
    <property type="term" value="F:metal ion binding"/>
    <property type="evidence" value="ECO:0007669"/>
    <property type="project" value="UniProtKB-KW"/>
</dbReference>
<evidence type="ECO:0000259" key="4">
    <source>
        <dbReference type="Pfam" id="PF00557"/>
    </source>
</evidence>
<evidence type="ECO:0000259" key="6">
    <source>
        <dbReference type="Pfam" id="PF16188"/>
    </source>
</evidence>
<protein>
    <submittedName>
        <fullName evidence="7">Aminopeptidase P family protein</fullName>
    </submittedName>
</protein>
<dbReference type="InterPro" id="IPR032416">
    <property type="entry name" value="Peptidase_M24_C"/>
</dbReference>
<dbReference type="Gene3D" id="3.40.350.10">
    <property type="entry name" value="Creatinase/prolidase N-terminal domain"/>
    <property type="match status" value="2"/>
</dbReference>
<gene>
    <name evidence="7" type="ORF">NYP16_00740</name>
</gene>
<organism evidence="7 8">
    <name type="scientific">Govanella unica</name>
    <dbReference type="NCBI Taxonomy" id="2975056"/>
    <lineage>
        <taxon>Bacteria</taxon>
        <taxon>Pseudomonadati</taxon>
        <taxon>Pseudomonadota</taxon>
        <taxon>Alphaproteobacteria</taxon>
        <taxon>Emcibacterales</taxon>
        <taxon>Govanellaceae</taxon>
        <taxon>Govanella</taxon>
    </lineage>
</organism>
<dbReference type="SUPFAM" id="SSF55920">
    <property type="entry name" value="Creatinase/aminopeptidase"/>
    <property type="match status" value="1"/>
</dbReference>
<keyword evidence="2" id="KW-0479">Metal-binding</keyword>
<dbReference type="InterPro" id="IPR033740">
    <property type="entry name" value="Pept_M24B"/>
</dbReference>
<comment type="similarity">
    <text evidence="1">Belongs to the peptidase M24B family.</text>
</comment>
<sequence length="591" mass="63307">MTDISSHNARLIALRGTLRARGLDGFVVAHTDEHNSEYTPAYAQRLAWLTGFDGSAGMGVVLADKAALYVDGRYTLQVRAQTDARSYVYKDLVSETVAAWIATEAAKGAVIGYDPWLHSEAWVEKTAAALAAVGMRLQATDGNPIDAIWTDQPAAPADPALPYDVAYAGESSEAKRQRLAAGLDAEAAVITALDSIAWLLNIRGTDVHCTPLVVAFAILHADARVDLYMDPAKVTAALRDHLGNAVSLAPKTAFEDGLKAFGGKRVLVDASGASSAVISALTDSGATVVRGKDPCTLPKACKNPVELEGTRQAHVRDGAAVSRFLAWLAREAPKGQLDEILAAEQLHDFRRETGVLKDLSFDTISGAGPNGAIVHYRATPETNRPIQTGELYLVDSGAQYLDGTTDITRTVGIGAVGAEEKDRFTRVLKGHIAIATARFPKGTSGAQLDTLARMPLWQVGLNYGHGTGHGVGCYLGVHEGPQRIAASGVVPLEPGMIVSNEPGYYKTGGYGIRIENLVVVEPTHGTRDEIETYGFETITLAPIDINLVERDLLTQDEADWLNSYHTRVRETLTPLVDRDTAHWLETATQAI</sequence>
<feature type="domain" description="Creatinase N-terminal" evidence="5">
    <location>
        <begin position="10"/>
        <end position="131"/>
    </location>
</feature>
<dbReference type="GO" id="GO:0070006">
    <property type="term" value="F:metalloaminopeptidase activity"/>
    <property type="evidence" value="ECO:0007669"/>
    <property type="project" value="InterPro"/>
</dbReference>
<dbReference type="Gene3D" id="3.90.230.10">
    <property type="entry name" value="Creatinase/methionine aminopeptidase superfamily"/>
    <property type="match status" value="1"/>
</dbReference>
<dbReference type="InterPro" id="IPR029149">
    <property type="entry name" value="Creatin/AminoP/Spt16_N"/>
</dbReference>
<reference evidence="7" key="2">
    <citation type="journal article" date="2023" name="Syst. Appl. Microbiol.">
        <title>Govania unica gen. nov., sp. nov., a rare biosphere bacterium that represents a novel family in the class Alphaproteobacteria.</title>
        <authorList>
            <person name="Vandamme P."/>
            <person name="Peeters C."/>
            <person name="Hettiarachchi A."/>
            <person name="Cnockaert M."/>
            <person name="Carlier A."/>
        </authorList>
    </citation>
    <scope>NUCLEOTIDE SEQUENCE</scope>
    <source>
        <strain evidence="7">LMG 31809</strain>
    </source>
</reference>
<dbReference type="SUPFAM" id="SSF53092">
    <property type="entry name" value="Creatinase/prolidase N-terminal domain"/>
    <property type="match status" value="1"/>
</dbReference>
<dbReference type="PANTHER" id="PTHR43763">
    <property type="entry name" value="XAA-PRO AMINOPEPTIDASE 1"/>
    <property type="match status" value="1"/>
</dbReference>
<evidence type="ECO:0000256" key="2">
    <source>
        <dbReference type="ARBA" id="ARBA00022723"/>
    </source>
</evidence>